<dbReference type="GO" id="GO:1904680">
    <property type="term" value="F:peptide transmembrane transporter activity"/>
    <property type="evidence" value="ECO:0007669"/>
    <property type="project" value="TreeGrafter"/>
</dbReference>
<comment type="caution">
    <text evidence="2">The sequence shown here is derived from an EMBL/GenBank/DDBJ whole genome shotgun (WGS) entry which is preliminary data.</text>
</comment>
<dbReference type="InterPro" id="IPR000914">
    <property type="entry name" value="SBP_5_dom"/>
</dbReference>
<dbReference type="Gene3D" id="3.10.105.10">
    <property type="entry name" value="Dipeptide-binding Protein, Domain 3"/>
    <property type="match status" value="1"/>
</dbReference>
<dbReference type="AlphaFoldDB" id="A0A7I9XZ49"/>
<accession>A0A7I9XZ49</accession>
<evidence type="ECO:0000259" key="1">
    <source>
        <dbReference type="Pfam" id="PF00496"/>
    </source>
</evidence>
<dbReference type="SUPFAM" id="SSF53850">
    <property type="entry name" value="Periplasmic binding protein-like II"/>
    <property type="match status" value="1"/>
</dbReference>
<name>A0A7I9XZ49_9MYCO</name>
<dbReference type="PANTHER" id="PTHR30290">
    <property type="entry name" value="PERIPLASMIC BINDING COMPONENT OF ABC TRANSPORTER"/>
    <property type="match status" value="1"/>
</dbReference>
<dbReference type="InterPro" id="IPR039424">
    <property type="entry name" value="SBP_5"/>
</dbReference>
<dbReference type="EMBL" id="BLKW01000004">
    <property type="protein sequence ID" value="GFG75101.1"/>
    <property type="molecule type" value="Genomic_DNA"/>
</dbReference>
<gene>
    <name evidence="2" type="ORF">MBOT_24660</name>
</gene>
<proteinExistence type="predicted"/>
<dbReference type="Pfam" id="PF00496">
    <property type="entry name" value="SBP_bac_5"/>
    <property type="match status" value="1"/>
</dbReference>
<evidence type="ECO:0000313" key="3">
    <source>
        <dbReference type="Proteomes" id="UP000465361"/>
    </source>
</evidence>
<dbReference type="GO" id="GO:0015833">
    <property type="term" value="P:peptide transport"/>
    <property type="evidence" value="ECO:0007669"/>
    <property type="project" value="TreeGrafter"/>
</dbReference>
<feature type="domain" description="Solute-binding protein family 5" evidence="1">
    <location>
        <begin position="124"/>
        <end position="486"/>
    </location>
</feature>
<reference evidence="2 3" key="1">
    <citation type="journal article" date="2019" name="Emerg. Microbes Infect.">
        <title>Comprehensive subspecies identification of 175 nontuberculous mycobacteria species based on 7547 genomic profiles.</title>
        <authorList>
            <person name="Matsumoto Y."/>
            <person name="Kinjo T."/>
            <person name="Motooka D."/>
            <person name="Nabeya D."/>
            <person name="Jung N."/>
            <person name="Uechi K."/>
            <person name="Horii T."/>
            <person name="Iida T."/>
            <person name="Fujita J."/>
            <person name="Nakamura S."/>
        </authorList>
    </citation>
    <scope>NUCLEOTIDE SEQUENCE [LARGE SCALE GENOMIC DNA]</scope>
    <source>
        <strain evidence="2 3">JCM 17322</strain>
    </source>
</reference>
<organism evidence="2 3">
    <name type="scientific">Mycobacterium botniense</name>
    <dbReference type="NCBI Taxonomy" id="84962"/>
    <lineage>
        <taxon>Bacteria</taxon>
        <taxon>Bacillati</taxon>
        <taxon>Actinomycetota</taxon>
        <taxon>Actinomycetes</taxon>
        <taxon>Mycobacteriales</taxon>
        <taxon>Mycobacteriaceae</taxon>
        <taxon>Mycobacterium</taxon>
    </lineage>
</organism>
<dbReference type="CDD" id="cd08501">
    <property type="entry name" value="PBP2_Lpqw"/>
    <property type="match status" value="1"/>
</dbReference>
<sequence>MSPVFSIAKVAYPSTVQTVSMLVVAACVIVTGCSDGYRNLPAAGTTRVGTTSDINPQNPATLREGGTLRLPLTSFPSNFNELHIDGNTADVNAITGPTLPGAFITEANGTLKLNTDYFTAAELTSTNPQVVTYTINPKAVWSDGTPMTWEDLAAEVSACSGRDKRYAIASRAGFERVQSVTRGVDDRQAVVTFAKPYAEWRGMFASGIQPRSMTANPDVFNKGQLDAPGPSAGPFIVSTIDRTAQRIVLTRNPRWWGAKPRLDSITFLVLDPAAVIPALQNNSIDAAGVGSIDDMVTAQRTPGIVIRRAPALTWYQFTFNGAPGSLLADERLRLAICKGIDRQTIANVAQHGLTDRPAPLNNHIYVAGQVGYENNSAPAAFNPDQARRELEAMGWKLNGAVRERNGRQLAIRDVFFDAQSTRQIALVAQHNLAQIGVKLILDAKPGTGFFERYVAVGDFDITQFGWVGNAFPLSALPQIYTSDGESNFGKIGSPKVDAEIEQTLSELNEGKARALANQVDMLIWQEGFSLPLFQSPGDVAVRSDLANYGAFGLADVDYTAIGFMRR</sequence>
<dbReference type="Gene3D" id="3.90.76.10">
    <property type="entry name" value="Dipeptide-binding Protein, Domain 1"/>
    <property type="match status" value="1"/>
</dbReference>
<protein>
    <recommendedName>
        <fullName evidence="1">Solute-binding protein family 5 domain-containing protein</fullName>
    </recommendedName>
</protein>
<keyword evidence="3" id="KW-1185">Reference proteome</keyword>
<dbReference type="PANTHER" id="PTHR30290:SF65">
    <property type="entry name" value="MONOACYL PHOSPHATIDYLINOSITOL TETRAMANNOSIDE-BINDING PROTEIN LPQW-RELATED"/>
    <property type="match status" value="1"/>
</dbReference>
<dbReference type="Gene3D" id="3.40.190.10">
    <property type="entry name" value="Periplasmic binding protein-like II"/>
    <property type="match status" value="1"/>
</dbReference>
<evidence type="ECO:0000313" key="2">
    <source>
        <dbReference type="EMBL" id="GFG75101.1"/>
    </source>
</evidence>
<dbReference type="Proteomes" id="UP000465361">
    <property type="component" value="Unassembled WGS sequence"/>
</dbReference>